<dbReference type="GO" id="GO:0046872">
    <property type="term" value="F:metal ion binding"/>
    <property type="evidence" value="ECO:0007669"/>
    <property type="project" value="UniProtKB-KW"/>
</dbReference>
<evidence type="ECO:0000256" key="4">
    <source>
        <dbReference type="ARBA" id="ARBA00023004"/>
    </source>
</evidence>
<proteinExistence type="inferred from homology"/>
<comment type="similarity">
    <text evidence="1">Belongs to the carotenoid oxygenase family.</text>
</comment>
<comment type="caution">
    <text evidence="6">The sequence shown here is derived from an EMBL/GenBank/DDBJ whole genome shotgun (WGS) entry which is preliminary data.</text>
</comment>
<protein>
    <recommendedName>
        <fullName evidence="8">Carotenoid isomerooxygenase</fullName>
    </recommendedName>
</protein>
<dbReference type="AlphaFoldDB" id="A0AA39FBP0"/>
<keyword evidence="4 5" id="KW-0408">Iron</keyword>
<accession>A0AA39FBP0</accession>
<feature type="binding site" evidence="5">
    <location>
        <position position="222"/>
    </location>
    <ligand>
        <name>Fe cation</name>
        <dbReference type="ChEBI" id="CHEBI:24875"/>
        <note>catalytic</note>
    </ligand>
</feature>
<evidence type="ECO:0000256" key="3">
    <source>
        <dbReference type="ARBA" id="ARBA00023002"/>
    </source>
</evidence>
<reference evidence="6" key="1">
    <citation type="journal article" date="2023" name="bioRxiv">
        <title>Scaffold-level genome assemblies of two parasitoid biocontrol wasps reveal the parthenogenesis mechanism and an associated novel virus.</title>
        <authorList>
            <person name="Inwood S."/>
            <person name="Skelly J."/>
            <person name="Guhlin J."/>
            <person name="Harrop T."/>
            <person name="Goldson S."/>
            <person name="Dearden P."/>
        </authorList>
    </citation>
    <scope>NUCLEOTIDE SEQUENCE</scope>
    <source>
        <strain evidence="6">Irish</strain>
        <tissue evidence="6">Whole body</tissue>
    </source>
</reference>
<evidence type="ECO:0000256" key="1">
    <source>
        <dbReference type="ARBA" id="ARBA00006787"/>
    </source>
</evidence>
<gene>
    <name evidence="6" type="ORF">PV328_004939</name>
</gene>
<feature type="binding site" evidence="5">
    <location>
        <position position="595"/>
    </location>
    <ligand>
        <name>Fe cation</name>
        <dbReference type="ChEBI" id="CHEBI:24875"/>
        <note>catalytic</note>
    </ligand>
</feature>
<organism evidence="6 7">
    <name type="scientific">Microctonus aethiopoides</name>
    <dbReference type="NCBI Taxonomy" id="144406"/>
    <lineage>
        <taxon>Eukaryota</taxon>
        <taxon>Metazoa</taxon>
        <taxon>Ecdysozoa</taxon>
        <taxon>Arthropoda</taxon>
        <taxon>Hexapoda</taxon>
        <taxon>Insecta</taxon>
        <taxon>Pterygota</taxon>
        <taxon>Neoptera</taxon>
        <taxon>Endopterygota</taxon>
        <taxon>Hymenoptera</taxon>
        <taxon>Apocrita</taxon>
        <taxon>Ichneumonoidea</taxon>
        <taxon>Braconidae</taxon>
        <taxon>Euphorinae</taxon>
        <taxon>Microctonus</taxon>
    </lineage>
</organism>
<reference evidence="6" key="2">
    <citation type="submission" date="2023-03" db="EMBL/GenBank/DDBJ databases">
        <authorList>
            <person name="Inwood S.N."/>
            <person name="Skelly J.G."/>
            <person name="Guhlin J."/>
            <person name="Harrop T.W.R."/>
            <person name="Goldson S.G."/>
            <person name="Dearden P.K."/>
        </authorList>
    </citation>
    <scope>NUCLEOTIDE SEQUENCE</scope>
    <source>
        <strain evidence="6">Irish</strain>
        <tissue evidence="6">Whole body</tissue>
    </source>
</reference>
<dbReference type="Proteomes" id="UP001168990">
    <property type="component" value="Unassembled WGS sequence"/>
</dbReference>
<evidence type="ECO:0000256" key="2">
    <source>
        <dbReference type="ARBA" id="ARBA00022723"/>
    </source>
</evidence>
<dbReference type="GO" id="GO:0003834">
    <property type="term" value="F:beta-carotene 15,15'-dioxygenase activity"/>
    <property type="evidence" value="ECO:0007669"/>
    <property type="project" value="TreeGrafter"/>
</dbReference>
<evidence type="ECO:0000313" key="7">
    <source>
        <dbReference type="Proteomes" id="UP001168990"/>
    </source>
</evidence>
<evidence type="ECO:0008006" key="8">
    <source>
        <dbReference type="Google" id="ProtNLM"/>
    </source>
</evidence>
<feature type="binding site" evidence="5">
    <location>
        <position position="360"/>
    </location>
    <ligand>
        <name>Fe cation</name>
        <dbReference type="ChEBI" id="CHEBI:24875"/>
        <note>catalytic</note>
    </ligand>
</feature>
<feature type="binding site" evidence="5">
    <location>
        <position position="290"/>
    </location>
    <ligand>
        <name>Fe cation</name>
        <dbReference type="ChEBI" id="CHEBI:24875"/>
        <note>catalytic</note>
    </ligand>
</feature>
<evidence type="ECO:0000256" key="5">
    <source>
        <dbReference type="PIRSR" id="PIRSR604294-1"/>
    </source>
</evidence>
<keyword evidence="3" id="KW-0560">Oxidoreductase</keyword>
<sequence>MDNLNVIDDYLNCNINDAKCSWKIKDFQSVEEEIKSDNNKTENKNYWPNVDSSIWMRSCNEEVIKPIKGNITGHIPTWLNGVLLRNGPGNLNVGEYQFNHLFDSSALIHRFHISEGKVTYQSRFVQTDVFKKNHEAQRIVVTEFGTRAIPDPCKTIFQRVSAIFNPGESMSDNSMISIYPFGDEFYTFTESPVIHRIDPNTLETKNKINISKYVAIVNHTSHPHIMTDGTVFNVGLSITARGPAYNVIKFSPCQETVDTDYGKKKSSMFEKASIVASIPARWVLNPSYMHTFGITENFFIIVEQPLAICVLTLTACQIKQEPISTCLKWHENENTLIHVISRKTGKLETSFVAESFFFLHIINQFETEDGDSIIIDISCYRDAQMLNCMYVEAMKNLSNNPDYSKLFRGRPLRFVLPMGKPNYDSLSLPRKKIIDKPYMSNNNNKNINTPDNILHRRSSAHRLPNGDIFVMPELICNLGCETPTLNYNRCLGRKYRYFYAISSDVDIENPGSLIKVDTKQKLRITWNEDNVYPSEPIFVPRPGAQDEDDGVIVSAAVFGKTKEMDVCLLILDSKTMRELGRATFTTPGPVPKCLHGWFIPDK</sequence>
<dbReference type="EMBL" id="JAQQBS010001422">
    <property type="protein sequence ID" value="KAK0166528.1"/>
    <property type="molecule type" value="Genomic_DNA"/>
</dbReference>
<dbReference type="InterPro" id="IPR004294">
    <property type="entry name" value="Carotenoid_Oase"/>
</dbReference>
<evidence type="ECO:0000313" key="6">
    <source>
        <dbReference type="EMBL" id="KAK0166528.1"/>
    </source>
</evidence>
<name>A0AA39FBP0_9HYME</name>
<dbReference type="GO" id="GO:0042574">
    <property type="term" value="P:retinal metabolic process"/>
    <property type="evidence" value="ECO:0007669"/>
    <property type="project" value="TreeGrafter"/>
</dbReference>
<dbReference type="GO" id="GO:0016121">
    <property type="term" value="P:carotene catabolic process"/>
    <property type="evidence" value="ECO:0007669"/>
    <property type="project" value="TreeGrafter"/>
</dbReference>
<comment type="cofactor">
    <cofactor evidence="5">
        <name>Fe(2+)</name>
        <dbReference type="ChEBI" id="CHEBI:29033"/>
    </cofactor>
    <text evidence="5">Binds 1 Fe(2+) ion per subunit.</text>
</comment>
<dbReference type="PANTHER" id="PTHR10543">
    <property type="entry name" value="BETA-CAROTENE DIOXYGENASE"/>
    <property type="match status" value="1"/>
</dbReference>
<keyword evidence="2 5" id="KW-0479">Metal-binding</keyword>
<dbReference type="GO" id="GO:0010436">
    <property type="term" value="F:carotenoid dioxygenase activity"/>
    <property type="evidence" value="ECO:0007669"/>
    <property type="project" value="TreeGrafter"/>
</dbReference>
<dbReference type="Pfam" id="PF03055">
    <property type="entry name" value="RPE65"/>
    <property type="match status" value="1"/>
</dbReference>
<dbReference type="PANTHER" id="PTHR10543:SF24">
    <property type="entry name" value="CAROTENOID ISOMEROOXYGENASE"/>
    <property type="match status" value="1"/>
</dbReference>
<keyword evidence="7" id="KW-1185">Reference proteome</keyword>